<evidence type="ECO:0000313" key="3">
    <source>
        <dbReference type="Proteomes" id="UP001058514"/>
    </source>
</evidence>
<name>A0ABY5WRF0_9RHOB</name>
<evidence type="ECO:0000259" key="1">
    <source>
        <dbReference type="Pfam" id="PF12770"/>
    </source>
</evidence>
<proteinExistence type="predicted"/>
<reference evidence="2" key="1">
    <citation type="submission" date="2021-08" db="EMBL/GenBank/DDBJ databases">
        <authorList>
            <person name="Nwanade C."/>
            <person name="Wang M."/>
            <person name="Masoudi A."/>
            <person name="Yu Z."/>
            <person name="Liu J."/>
        </authorList>
    </citation>
    <scope>NUCLEOTIDE SEQUENCE</scope>
    <source>
        <strain evidence="2">S166</strain>
        <plasmid evidence="2">unnamed6</plasmid>
    </source>
</reference>
<geneLocation type="plasmid" evidence="2 3">
    <name>unnamed6</name>
</geneLocation>
<organism evidence="2 3">
    <name type="scientific">Leisingera aquaemixtae</name>
    <dbReference type="NCBI Taxonomy" id="1396826"/>
    <lineage>
        <taxon>Bacteria</taxon>
        <taxon>Pseudomonadati</taxon>
        <taxon>Pseudomonadota</taxon>
        <taxon>Alphaproteobacteria</taxon>
        <taxon>Rhodobacterales</taxon>
        <taxon>Roseobacteraceae</taxon>
        <taxon>Leisingera</taxon>
    </lineage>
</organism>
<dbReference type="InterPro" id="IPR024983">
    <property type="entry name" value="CHAT_dom"/>
</dbReference>
<evidence type="ECO:0000313" key="2">
    <source>
        <dbReference type="EMBL" id="UWQ43941.1"/>
    </source>
</evidence>
<accession>A0ABY5WRF0</accession>
<dbReference type="Proteomes" id="UP001058514">
    <property type="component" value="Plasmid unnamed6"/>
</dbReference>
<protein>
    <submittedName>
        <fullName evidence="2">CHAT domain-containing protein</fullName>
    </submittedName>
</protein>
<keyword evidence="3" id="KW-1185">Reference proteome</keyword>
<dbReference type="Pfam" id="PF12770">
    <property type="entry name" value="CHAT"/>
    <property type="match status" value="1"/>
</dbReference>
<feature type="domain" description="CHAT" evidence="1">
    <location>
        <begin position="392"/>
        <end position="544"/>
    </location>
</feature>
<gene>
    <name evidence="2" type="ORF">K3718_21470</name>
</gene>
<dbReference type="RefSeq" id="WP_259966344.1">
    <property type="nucleotide sequence ID" value="NZ_CP081057.1"/>
</dbReference>
<sequence>MSTKSVPSEKAAFIRFELENGDDRRKKVALQEIARVYRSGGFFAQGTRNGLELIINGLLSAHQDPKVTRWCLNCLAQMGTRSGSMQSVERVLSQQVGDPEIIAAAVAAAAKLYAGRLDECAALGSVQPEIRTLAALQVTPPSKLDLNGFQITVENADDEVLKLALITVGLNRAFENMFHPRFSNGELVRALGQHDNIIVKQYSVWSVIENRGLSIDDLGIPFSRLEEEPPNVQSKLLQLAAEQVIDHQERQHIIRRGSFLPTVEAREGLAKGLLHQFYDGVHEITLDWFEFEGSYRVKELLAEHFARFGTEFPPYQDKALELLEADEKLKTRLYVGAESTPLFGKLKANDLREGTRDLFADEFDPLTAQLMEKTKLPKKKILMMCASPKDGTPLRLDEEARELKDQLRLVENPKQEIDVTHAWAIRNDQVQMEVLNATPEVLHFSGHGDSGVLCFEDRDGYAVPVSADAIEGLVELNESIECLVMNACFSESIARQVAPHVKTVIGCTVEIEDDAAVVFSKAFYRALAHGQSYRRAFDLARNELQFNGMAREAKKYSFIAA</sequence>
<keyword evidence="2" id="KW-0614">Plasmid</keyword>
<dbReference type="EMBL" id="CP081057">
    <property type="protein sequence ID" value="UWQ43941.1"/>
    <property type="molecule type" value="Genomic_DNA"/>
</dbReference>